<evidence type="ECO:0000256" key="9">
    <source>
        <dbReference type="ARBA" id="ARBA00023004"/>
    </source>
</evidence>
<evidence type="ECO:0000256" key="4">
    <source>
        <dbReference type="ARBA" id="ARBA00022617"/>
    </source>
</evidence>
<keyword evidence="9" id="KW-0408">Iron</keyword>
<proteinExistence type="inferred from homology"/>
<keyword evidence="7" id="KW-0249">Electron transport</keyword>
<evidence type="ECO:0000256" key="8">
    <source>
        <dbReference type="ARBA" id="ARBA00022989"/>
    </source>
</evidence>
<evidence type="ECO:0000256" key="7">
    <source>
        <dbReference type="ARBA" id="ARBA00022982"/>
    </source>
</evidence>
<dbReference type="PANTHER" id="PTHR30529:SF1">
    <property type="entry name" value="CYTOCHROME B561 HOMOLOG 2"/>
    <property type="match status" value="1"/>
</dbReference>
<accession>A0A160TM50</accession>
<keyword evidence="8 13" id="KW-1133">Transmembrane helix</keyword>
<reference evidence="15" key="1">
    <citation type="submission" date="2015-10" db="EMBL/GenBank/DDBJ databases">
        <authorList>
            <person name="Gilbert D.G."/>
        </authorList>
    </citation>
    <scope>NUCLEOTIDE SEQUENCE</scope>
</reference>
<evidence type="ECO:0000256" key="13">
    <source>
        <dbReference type="SAM" id="Phobius"/>
    </source>
</evidence>
<evidence type="ECO:0000256" key="10">
    <source>
        <dbReference type="ARBA" id="ARBA00023136"/>
    </source>
</evidence>
<feature type="transmembrane region" description="Helical" evidence="13">
    <location>
        <begin position="199"/>
        <end position="221"/>
    </location>
</feature>
<evidence type="ECO:0000256" key="5">
    <source>
        <dbReference type="ARBA" id="ARBA00022692"/>
    </source>
</evidence>
<dbReference type="Gene3D" id="2.40.128.110">
    <property type="entry name" value="Lipid/polyisoprenoid-binding, YceI-like"/>
    <property type="match status" value="1"/>
</dbReference>
<evidence type="ECO:0000256" key="12">
    <source>
        <dbReference type="SAM" id="MobiDB-lite"/>
    </source>
</evidence>
<dbReference type="InterPro" id="IPR052168">
    <property type="entry name" value="Cytochrome_b561_oxidase"/>
</dbReference>
<dbReference type="InterPro" id="IPR036761">
    <property type="entry name" value="TTHA0802/YceI-like_sf"/>
</dbReference>
<evidence type="ECO:0000256" key="6">
    <source>
        <dbReference type="ARBA" id="ARBA00022723"/>
    </source>
</evidence>
<evidence type="ECO:0000256" key="3">
    <source>
        <dbReference type="ARBA" id="ARBA00022475"/>
    </source>
</evidence>
<feature type="compositionally biased region" description="Pro residues" evidence="12">
    <location>
        <begin position="248"/>
        <end position="273"/>
    </location>
</feature>
<dbReference type="GO" id="GO:0009055">
    <property type="term" value="F:electron transfer activity"/>
    <property type="evidence" value="ECO:0007669"/>
    <property type="project" value="InterPro"/>
</dbReference>
<protein>
    <submittedName>
        <fullName evidence="15">Cytochrome b561</fullName>
    </submittedName>
</protein>
<dbReference type="AlphaFoldDB" id="A0A160TM50"/>
<dbReference type="EMBL" id="CZQE01000354">
    <property type="protein sequence ID" value="CUS46295.1"/>
    <property type="molecule type" value="Genomic_DNA"/>
</dbReference>
<evidence type="ECO:0000256" key="1">
    <source>
        <dbReference type="ARBA" id="ARBA00004651"/>
    </source>
</evidence>
<dbReference type="SUPFAM" id="SSF101874">
    <property type="entry name" value="YceI-like"/>
    <property type="match status" value="1"/>
</dbReference>
<dbReference type="GO" id="GO:0046872">
    <property type="term" value="F:metal ion binding"/>
    <property type="evidence" value="ECO:0007669"/>
    <property type="project" value="UniProtKB-KW"/>
</dbReference>
<evidence type="ECO:0000259" key="14">
    <source>
        <dbReference type="SMART" id="SM00867"/>
    </source>
</evidence>
<dbReference type="InterPro" id="IPR007372">
    <property type="entry name" value="Lipid/polyisoprenoid-bd_YceI"/>
</dbReference>
<feature type="transmembrane region" description="Helical" evidence="13">
    <location>
        <begin position="94"/>
        <end position="117"/>
    </location>
</feature>
<comment type="subcellular location">
    <subcellularLocation>
        <location evidence="1">Cell membrane</location>
        <topology evidence="1">Multi-pass membrane protein</topology>
    </subcellularLocation>
</comment>
<organism evidence="15">
    <name type="scientific">hydrothermal vent metagenome</name>
    <dbReference type="NCBI Taxonomy" id="652676"/>
    <lineage>
        <taxon>unclassified sequences</taxon>
        <taxon>metagenomes</taxon>
        <taxon>ecological metagenomes</taxon>
    </lineage>
</organism>
<dbReference type="GO" id="GO:0020037">
    <property type="term" value="F:heme binding"/>
    <property type="evidence" value="ECO:0007669"/>
    <property type="project" value="TreeGrafter"/>
</dbReference>
<feature type="transmembrane region" description="Helical" evidence="13">
    <location>
        <begin position="52"/>
        <end position="74"/>
    </location>
</feature>
<dbReference type="SUPFAM" id="SSF81342">
    <property type="entry name" value="Transmembrane di-heme cytochromes"/>
    <property type="match status" value="1"/>
</dbReference>
<dbReference type="PROSITE" id="PS51257">
    <property type="entry name" value="PROKAR_LIPOPROTEIN"/>
    <property type="match status" value="1"/>
</dbReference>
<keyword evidence="6" id="KW-0479">Metal-binding</keyword>
<dbReference type="InterPro" id="IPR016174">
    <property type="entry name" value="Di-haem_cyt_TM"/>
</dbReference>
<sequence>MTDIRNETAPSAAPTRYARGAILLHWAIAACFAFQIGLGWRMDGPRGAETFAVFQLHKSIGITILLLTLIRIGWRIANPPPPFPPAMKIWERRLAHAVHIGFYVLLLGLPLTGWLLVSASRTAIPTVLFGAIPWPHVPGVPGLAPGARAGVEEAAELGHQALVYISYLVIGLHIAGALKHQFLDRGGDIARMIPVSPRALGAAALGAILAVAGLTAIASIVRLTPAATPAPAPVALAPVAETAPAALPPPAAVPSAAPTPTPSPTPEATPTPVAPSRWTVRRTASSLSFKASWSEGPVDGRFGTWDATILFDPAALDASSVKVTIDMASARTGNADTEGALPDNDWFAVATHPSATFAATRFRHRSGDRYDAIGTLSLRGVSRPLTLPFTLKIDGDVATMTGSTTIDRTSFGVGQGEWTATTNVKAGVTISVAIKADRQ</sequence>
<gene>
    <name evidence="15" type="ORF">MGWOODY_Smn1139</name>
</gene>
<dbReference type="Pfam" id="PF01292">
    <property type="entry name" value="Ni_hydr_CYTB"/>
    <property type="match status" value="1"/>
</dbReference>
<feature type="domain" description="Lipid/polyisoprenoid-binding YceI-like" evidence="14">
    <location>
        <begin position="277"/>
        <end position="437"/>
    </location>
</feature>
<feature type="transmembrane region" description="Helical" evidence="13">
    <location>
        <begin position="21"/>
        <end position="40"/>
    </location>
</feature>
<keyword evidence="3" id="KW-1003">Cell membrane</keyword>
<evidence type="ECO:0000313" key="15">
    <source>
        <dbReference type="EMBL" id="CUS46295.1"/>
    </source>
</evidence>
<keyword evidence="2" id="KW-0813">Transport</keyword>
<dbReference type="PANTHER" id="PTHR30529">
    <property type="entry name" value="CYTOCHROME B561"/>
    <property type="match status" value="1"/>
</dbReference>
<comment type="similarity">
    <text evidence="11">Belongs to the cytochrome b561 family.</text>
</comment>
<dbReference type="InterPro" id="IPR011577">
    <property type="entry name" value="Cyt_b561_bac/Ni-Hgenase"/>
</dbReference>
<dbReference type="SMART" id="SM00867">
    <property type="entry name" value="YceI"/>
    <property type="match status" value="1"/>
</dbReference>
<keyword evidence="10 13" id="KW-0472">Membrane</keyword>
<evidence type="ECO:0000256" key="2">
    <source>
        <dbReference type="ARBA" id="ARBA00022448"/>
    </source>
</evidence>
<evidence type="ECO:0000256" key="11">
    <source>
        <dbReference type="ARBA" id="ARBA00037975"/>
    </source>
</evidence>
<keyword evidence="4" id="KW-0349">Heme</keyword>
<keyword evidence="5 13" id="KW-0812">Transmembrane</keyword>
<dbReference type="GO" id="GO:0005886">
    <property type="term" value="C:plasma membrane"/>
    <property type="evidence" value="ECO:0007669"/>
    <property type="project" value="UniProtKB-SubCell"/>
</dbReference>
<feature type="transmembrane region" description="Helical" evidence="13">
    <location>
        <begin position="161"/>
        <end position="178"/>
    </location>
</feature>
<dbReference type="GO" id="GO:0022904">
    <property type="term" value="P:respiratory electron transport chain"/>
    <property type="evidence" value="ECO:0007669"/>
    <property type="project" value="InterPro"/>
</dbReference>
<name>A0A160TM50_9ZZZZ</name>
<dbReference type="Pfam" id="PF04264">
    <property type="entry name" value="YceI"/>
    <property type="match status" value="1"/>
</dbReference>
<feature type="region of interest" description="Disordered" evidence="12">
    <location>
        <begin position="248"/>
        <end position="274"/>
    </location>
</feature>